<name>A0AAP0MBQ2_9ROSI</name>
<dbReference type="EMBL" id="JBCGBO010000005">
    <property type="protein sequence ID" value="KAK9201587.1"/>
    <property type="molecule type" value="Genomic_DNA"/>
</dbReference>
<evidence type="ECO:0000313" key="2">
    <source>
        <dbReference type="Proteomes" id="UP001428341"/>
    </source>
</evidence>
<comment type="caution">
    <text evidence="1">The sequence shown here is derived from an EMBL/GenBank/DDBJ whole genome shotgun (WGS) entry which is preliminary data.</text>
</comment>
<proteinExistence type="predicted"/>
<protein>
    <submittedName>
        <fullName evidence="1">Uncharacterized protein</fullName>
    </submittedName>
</protein>
<gene>
    <name evidence="1" type="ORF">WN944_016793</name>
</gene>
<evidence type="ECO:0000313" key="1">
    <source>
        <dbReference type="EMBL" id="KAK9201587.1"/>
    </source>
</evidence>
<dbReference type="AlphaFoldDB" id="A0AAP0MBQ2"/>
<organism evidence="1 2">
    <name type="scientific">Citrus x changshan-huyou</name>
    <dbReference type="NCBI Taxonomy" id="2935761"/>
    <lineage>
        <taxon>Eukaryota</taxon>
        <taxon>Viridiplantae</taxon>
        <taxon>Streptophyta</taxon>
        <taxon>Embryophyta</taxon>
        <taxon>Tracheophyta</taxon>
        <taxon>Spermatophyta</taxon>
        <taxon>Magnoliopsida</taxon>
        <taxon>eudicotyledons</taxon>
        <taxon>Gunneridae</taxon>
        <taxon>Pentapetalae</taxon>
        <taxon>rosids</taxon>
        <taxon>malvids</taxon>
        <taxon>Sapindales</taxon>
        <taxon>Rutaceae</taxon>
        <taxon>Aurantioideae</taxon>
        <taxon>Citrus</taxon>
    </lineage>
</organism>
<reference evidence="1 2" key="1">
    <citation type="submission" date="2024-05" db="EMBL/GenBank/DDBJ databases">
        <title>Haplotype-resolved chromosome-level genome assembly of Huyou (Citrus changshanensis).</title>
        <authorList>
            <person name="Miao C."/>
            <person name="Chen W."/>
            <person name="Wu Y."/>
            <person name="Wang L."/>
            <person name="Zhao S."/>
            <person name="Grierson D."/>
            <person name="Xu C."/>
            <person name="Chen K."/>
        </authorList>
    </citation>
    <scope>NUCLEOTIDE SEQUENCE [LARGE SCALE GENOMIC DNA]</scope>
    <source>
        <strain evidence="1">01-14</strain>
        <tissue evidence="1">Leaf</tissue>
    </source>
</reference>
<sequence>MKIERTRAISSSVRLERALENSSGGNLAPLIKCEIFYLQHRQSSLIGLPISTFAHFSKDTFKFQFQVCMNCQIFKWELEADHAVVAAGPDSGLAFFHTKQKLIECYTTKGKV</sequence>
<accession>A0AAP0MBQ2</accession>
<dbReference type="Proteomes" id="UP001428341">
    <property type="component" value="Unassembled WGS sequence"/>
</dbReference>
<keyword evidence="2" id="KW-1185">Reference proteome</keyword>